<dbReference type="SUPFAM" id="SSF46973">
    <property type="entry name" value="Enzyme IIa from lactose specific PTS, IIa-lac"/>
    <property type="match status" value="1"/>
</dbReference>
<dbReference type="Gene3D" id="1.20.58.80">
    <property type="entry name" value="Phosphotransferase system, lactose/cellobiose-type IIA subunit"/>
    <property type="match status" value="1"/>
</dbReference>
<name>A0ABR9ZYX5_9FIRM</name>
<keyword evidence="7" id="KW-1185">Reference proteome</keyword>
<evidence type="ECO:0000256" key="1">
    <source>
        <dbReference type="ARBA" id="ARBA00022448"/>
    </source>
</evidence>
<dbReference type="InterPro" id="IPR003188">
    <property type="entry name" value="PTS_IIA_lac/cel"/>
</dbReference>
<keyword evidence="1" id="KW-0813">Transport</keyword>
<dbReference type="Pfam" id="PF02255">
    <property type="entry name" value="PTS_IIA"/>
    <property type="match status" value="1"/>
</dbReference>
<dbReference type="PANTHER" id="PTHR34382:SF7">
    <property type="entry name" value="PTS SYSTEM N,N'-DIACETYLCHITOBIOSE-SPECIFIC EIIA COMPONENT"/>
    <property type="match status" value="1"/>
</dbReference>
<organism evidence="6 7">
    <name type="scientific">Fusibacter ferrireducens</name>
    <dbReference type="NCBI Taxonomy" id="2785058"/>
    <lineage>
        <taxon>Bacteria</taxon>
        <taxon>Bacillati</taxon>
        <taxon>Bacillota</taxon>
        <taxon>Clostridia</taxon>
        <taxon>Eubacteriales</taxon>
        <taxon>Eubacteriales Family XII. Incertae Sedis</taxon>
        <taxon>Fusibacter</taxon>
    </lineage>
</organism>
<feature type="modified residue" description="Phosphohistidine; by HPr" evidence="5">
    <location>
        <position position="77"/>
    </location>
</feature>
<comment type="caution">
    <text evidence="6">The sequence shown here is derived from an EMBL/GenBank/DDBJ whole genome shotgun (WGS) entry which is preliminary data.</text>
</comment>
<gene>
    <name evidence="6" type="ORF">ISU02_21445</name>
</gene>
<sequence>MEMTMERIIMELIVNAGNARSLAMEAIGSAKTGDFVKAEEQLKTSEEWLNKAHVFQTELIQAEAAGTKTELSILLVHGQDHFMNAMTVQNLAKEFVSLYCRLEDK</sequence>
<dbReference type="PROSITE" id="PS51095">
    <property type="entry name" value="PTS_EIIA_TYPE_3"/>
    <property type="match status" value="1"/>
</dbReference>
<keyword evidence="2" id="KW-0762">Sugar transport</keyword>
<keyword evidence="3" id="KW-0808">Transferase</keyword>
<keyword evidence="4" id="KW-0598">Phosphotransferase system</keyword>
<dbReference type="InterPro" id="IPR036542">
    <property type="entry name" value="PTS_IIA_lac/cel_sf"/>
</dbReference>
<evidence type="ECO:0000313" key="7">
    <source>
        <dbReference type="Proteomes" id="UP000614200"/>
    </source>
</evidence>
<evidence type="ECO:0000256" key="4">
    <source>
        <dbReference type="ARBA" id="ARBA00022683"/>
    </source>
</evidence>
<protein>
    <submittedName>
        <fullName evidence="6">PTS lactose/cellobiose transporter subunit IIA</fullName>
    </submittedName>
</protein>
<dbReference type="PIRSF" id="PIRSF000699">
    <property type="entry name" value="PTS_IILac_III"/>
    <property type="match status" value="1"/>
</dbReference>
<dbReference type="RefSeq" id="WP_194703902.1">
    <property type="nucleotide sequence ID" value="NZ_JADKNH010000018.1"/>
</dbReference>
<evidence type="ECO:0000256" key="5">
    <source>
        <dbReference type="PROSITE-ProRule" id="PRU00418"/>
    </source>
</evidence>
<evidence type="ECO:0000256" key="2">
    <source>
        <dbReference type="ARBA" id="ARBA00022597"/>
    </source>
</evidence>
<dbReference type="CDD" id="cd00215">
    <property type="entry name" value="PTS_IIA_lac"/>
    <property type="match status" value="1"/>
</dbReference>
<dbReference type="PANTHER" id="PTHR34382">
    <property type="entry name" value="PTS SYSTEM N,N'-DIACETYLCHITOBIOSE-SPECIFIC EIIA COMPONENT"/>
    <property type="match status" value="1"/>
</dbReference>
<evidence type="ECO:0000313" key="6">
    <source>
        <dbReference type="EMBL" id="MBF4695668.1"/>
    </source>
</evidence>
<accession>A0ABR9ZYX5</accession>
<dbReference type="EMBL" id="JADKNH010000018">
    <property type="protein sequence ID" value="MBF4695668.1"/>
    <property type="molecule type" value="Genomic_DNA"/>
</dbReference>
<dbReference type="Proteomes" id="UP000614200">
    <property type="component" value="Unassembled WGS sequence"/>
</dbReference>
<proteinExistence type="predicted"/>
<reference evidence="6 7" key="1">
    <citation type="submission" date="2020-11" db="EMBL/GenBank/DDBJ databases">
        <title>Fusibacter basophilias sp. nov.</title>
        <authorList>
            <person name="Qiu D."/>
        </authorList>
    </citation>
    <scope>NUCLEOTIDE SEQUENCE [LARGE SCALE GENOMIC DNA]</scope>
    <source>
        <strain evidence="6 7">Q10-2</strain>
    </source>
</reference>
<evidence type="ECO:0000256" key="3">
    <source>
        <dbReference type="ARBA" id="ARBA00022679"/>
    </source>
</evidence>